<dbReference type="AlphaFoldDB" id="A0A2K1I9R9"/>
<protein>
    <submittedName>
        <fullName evidence="1">Uncharacterized protein</fullName>
    </submittedName>
</protein>
<dbReference type="EMBL" id="ABEU02000210">
    <property type="protein sequence ID" value="PNR26021.1"/>
    <property type="molecule type" value="Genomic_DNA"/>
</dbReference>
<reference evidence="1" key="2">
    <citation type="journal article" date="2018" name="Plant J.">
        <title>The Physcomitrella patens chromosome-scale assembly reveals moss genome structure and evolution.</title>
        <authorList>
            <person name="Lang D."/>
            <person name="Ullrich K.K."/>
            <person name="Murat F."/>
            <person name="Fuchs J."/>
            <person name="Jenkins J."/>
            <person name="Haas F.B."/>
            <person name="Piednoel M."/>
            <person name="Gundlach H."/>
            <person name="Van Bel M."/>
            <person name="Meyberg R."/>
            <person name="Vives C."/>
            <person name="Morata J."/>
            <person name="Symeonidi A."/>
            <person name="Hiss M."/>
            <person name="Muchero W."/>
            <person name="Kamisugi Y."/>
            <person name="Saleh O."/>
            <person name="Blanc G."/>
            <person name="Decker E.L."/>
            <person name="van Gessel N."/>
            <person name="Grimwood J."/>
            <person name="Hayes R.D."/>
            <person name="Graham S.W."/>
            <person name="Gunter L.E."/>
            <person name="McDaniel S.F."/>
            <person name="Hoernstein S.N.W."/>
            <person name="Larsson A."/>
            <person name="Li F.W."/>
            <person name="Perroud P.F."/>
            <person name="Phillips J."/>
            <person name="Ranjan P."/>
            <person name="Rokshar D.S."/>
            <person name="Rothfels C.J."/>
            <person name="Schneider L."/>
            <person name="Shu S."/>
            <person name="Stevenson D.W."/>
            <person name="Thummler F."/>
            <person name="Tillich M."/>
            <person name="Villarreal Aguilar J.C."/>
            <person name="Widiez T."/>
            <person name="Wong G.K."/>
            <person name="Wymore A."/>
            <person name="Zhang Y."/>
            <person name="Zimmer A.D."/>
            <person name="Quatrano R.S."/>
            <person name="Mayer K.F.X."/>
            <person name="Goodstein D."/>
            <person name="Casacuberta J.M."/>
            <person name="Vandepoele K."/>
            <person name="Reski R."/>
            <person name="Cuming A.C."/>
            <person name="Tuskan G.A."/>
            <person name="Maumus F."/>
            <person name="Salse J."/>
            <person name="Schmutz J."/>
            <person name="Rensing S.A."/>
        </authorList>
    </citation>
    <scope>NUCLEOTIDE SEQUENCE [LARGE SCALE GENOMIC DNA]</scope>
</reference>
<dbReference type="InParanoid" id="A0A2K1I9R9"/>
<comment type="caution">
    <text evidence="1">The sequence shown here is derived from an EMBL/GenBank/DDBJ whole genome shotgun (WGS) entry which is preliminary data.</text>
</comment>
<organism evidence="1">
    <name type="scientific">Physcomitrium patens</name>
    <name type="common">Spreading-leaved earth moss</name>
    <name type="synonym">Physcomitrella patens</name>
    <dbReference type="NCBI Taxonomy" id="3218"/>
    <lineage>
        <taxon>Eukaryota</taxon>
        <taxon>Viridiplantae</taxon>
        <taxon>Streptophyta</taxon>
        <taxon>Embryophyta</taxon>
        <taxon>Bryophyta</taxon>
        <taxon>Bryophytina</taxon>
        <taxon>Bryopsida</taxon>
        <taxon>Funariidae</taxon>
        <taxon>Funariales</taxon>
        <taxon>Funariaceae</taxon>
        <taxon>Physcomitrium</taxon>
    </lineage>
</organism>
<evidence type="ECO:0000313" key="1">
    <source>
        <dbReference type="EMBL" id="PNR26021.1"/>
    </source>
</evidence>
<gene>
    <name evidence="1" type="ORF">PHYPA_031211</name>
</gene>
<sequence length="55" mass="6027">MYNEFTEEVSGGPNIAINLTLDDILLELGSLSCLQVIGSRVIDQPSTQKHTTHNL</sequence>
<accession>A0A2K1I9R9</accession>
<proteinExistence type="predicted"/>
<reference evidence="1" key="1">
    <citation type="journal article" date="2008" name="Science">
        <title>The Physcomitrella genome reveals evolutionary insights into the conquest of land by plants.</title>
        <authorList>
            <person name="Rensing S."/>
            <person name="Lang D."/>
            <person name="Zimmer A."/>
            <person name="Terry A."/>
            <person name="Salamov A."/>
            <person name="Shapiro H."/>
            <person name="Nishiyama T."/>
            <person name="Perroud P.-F."/>
            <person name="Lindquist E."/>
            <person name="Kamisugi Y."/>
            <person name="Tanahashi T."/>
            <person name="Sakakibara K."/>
            <person name="Fujita T."/>
            <person name="Oishi K."/>
            <person name="Shin-I T."/>
            <person name="Kuroki Y."/>
            <person name="Toyoda A."/>
            <person name="Suzuki Y."/>
            <person name="Hashimoto A."/>
            <person name="Yamaguchi K."/>
            <person name="Sugano A."/>
            <person name="Kohara Y."/>
            <person name="Fujiyama A."/>
            <person name="Anterola A."/>
            <person name="Aoki S."/>
            <person name="Ashton N."/>
            <person name="Barbazuk W.B."/>
            <person name="Barker E."/>
            <person name="Bennetzen J."/>
            <person name="Bezanilla M."/>
            <person name="Blankenship R."/>
            <person name="Cho S.H."/>
            <person name="Dutcher S."/>
            <person name="Estelle M."/>
            <person name="Fawcett J.A."/>
            <person name="Gundlach H."/>
            <person name="Hanada K."/>
            <person name="Heyl A."/>
            <person name="Hicks K.A."/>
            <person name="Hugh J."/>
            <person name="Lohr M."/>
            <person name="Mayer K."/>
            <person name="Melkozernov A."/>
            <person name="Murata T."/>
            <person name="Nelson D."/>
            <person name="Pils B."/>
            <person name="Prigge M."/>
            <person name="Reiss B."/>
            <person name="Renner T."/>
            <person name="Rombauts S."/>
            <person name="Rushton P."/>
            <person name="Sanderfoot A."/>
            <person name="Schween G."/>
            <person name="Shiu S.-H."/>
            <person name="Stueber K."/>
            <person name="Theodoulou F.L."/>
            <person name="Tu H."/>
            <person name="Van de Peer Y."/>
            <person name="Verrier P.J."/>
            <person name="Waters E."/>
            <person name="Wood A."/>
            <person name="Yang L."/>
            <person name="Cove D."/>
            <person name="Cuming A."/>
            <person name="Hasebe M."/>
            <person name="Lucas S."/>
            <person name="Mishler D.B."/>
            <person name="Reski R."/>
            <person name="Grigoriev I."/>
            <person name="Quatrano R.S."/>
            <person name="Boore J.L."/>
        </authorList>
    </citation>
    <scope>NUCLEOTIDE SEQUENCE [LARGE SCALE GENOMIC DNA]</scope>
</reference>
<name>A0A2K1I9R9_PHYPA</name>